<feature type="transmembrane region" description="Helical" evidence="1">
    <location>
        <begin position="91"/>
        <end position="117"/>
    </location>
</feature>
<evidence type="ECO:0000313" key="2">
    <source>
        <dbReference type="EMBL" id="PLN74238.1"/>
    </source>
</evidence>
<dbReference type="Proteomes" id="UP000235023">
    <property type="component" value="Unassembled WGS sequence"/>
</dbReference>
<evidence type="ECO:0000256" key="1">
    <source>
        <dbReference type="SAM" id="Phobius"/>
    </source>
</evidence>
<name>A0A2J5HCE6_9EURO</name>
<reference evidence="3" key="1">
    <citation type="submission" date="2017-12" db="EMBL/GenBank/DDBJ databases">
        <authorList>
            <consortium name="DOE Joint Genome Institute"/>
            <person name="Mondo S.J."/>
            <person name="Kjaerbolling I."/>
            <person name="Vesth T.C."/>
            <person name="Frisvad J.C."/>
            <person name="Nybo J.L."/>
            <person name="Theobald S."/>
            <person name="Kuo A."/>
            <person name="Bowyer P."/>
            <person name="Matsuda Y."/>
            <person name="Lyhne E.K."/>
            <person name="Kogle M.E."/>
            <person name="Clum A."/>
            <person name="Lipzen A."/>
            <person name="Salamov A."/>
            <person name="Ngan C.Y."/>
            <person name="Daum C."/>
            <person name="Chiniquy J."/>
            <person name="Barry K."/>
            <person name="LaButti K."/>
            <person name="Haridas S."/>
            <person name="Simmons B.A."/>
            <person name="Magnuson J.K."/>
            <person name="Mortensen U.H."/>
            <person name="Larsen T.O."/>
            <person name="Grigoriev I.V."/>
            <person name="Baker S.E."/>
            <person name="Andersen M.R."/>
            <person name="Nordberg H.P."/>
            <person name="Cantor M.N."/>
            <person name="Hua S.X."/>
        </authorList>
    </citation>
    <scope>NUCLEOTIDE SEQUENCE [LARGE SCALE GENOMIC DNA]</scope>
    <source>
        <strain evidence="3">IBT 19404</strain>
    </source>
</reference>
<keyword evidence="1" id="KW-0472">Membrane</keyword>
<evidence type="ECO:0008006" key="4">
    <source>
        <dbReference type="Google" id="ProtNLM"/>
    </source>
</evidence>
<keyword evidence="1" id="KW-1133">Transmembrane helix</keyword>
<sequence>MAHYQNSRSLDSPVVSHHSVPASVLNRGAFHTLSSALFFTLSHNTFILEFLPLFFYHPPSHPRRLAPLRHTPSTRRNTRVLSSFYPLPLPLFLFFSFLFFFSFSSFLFLFLFFLPFIPLT</sequence>
<gene>
    <name evidence="2" type="ORF">BDW42DRAFT_69494</name>
</gene>
<dbReference type="AlphaFoldDB" id="A0A2J5HCE6"/>
<accession>A0A2J5HCE6</accession>
<protein>
    <recommendedName>
        <fullName evidence="4">Transmembrane protein</fullName>
    </recommendedName>
</protein>
<keyword evidence="3" id="KW-1185">Reference proteome</keyword>
<proteinExistence type="predicted"/>
<dbReference type="EMBL" id="KZ559761">
    <property type="protein sequence ID" value="PLN74238.1"/>
    <property type="molecule type" value="Genomic_DNA"/>
</dbReference>
<organism evidence="2 3">
    <name type="scientific">Aspergillus taichungensis</name>
    <dbReference type="NCBI Taxonomy" id="482145"/>
    <lineage>
        <taxon>Eukaryota</taxon>
        <taxon>Fungi</taxon>
        <taxon>Dikarya</taxon>
        <taxon>Ascomycota</taxon>
        <taxon>Pezizomycotina</taxon>
        <taxon>Eurotiomycetes</taxon>
        <taxon>Eurotiomycetidae</taxon>
        <taxon>Eurotiales</taxon>
        <taxon>Aspergillaceae</taxon>
        <taxon>Aspergillus</taxon>
        <taxon>Aspergillus subgen. Circumdati</taxon>
    </lineage>
</organism>
<keyword evidence="1" id="KW-0812">Transmembrane</keyword>
<evidence type="ECO:0000313" key="3">
    <source>
        <dbReference type="Proteomes" id="UP000235023"/>
    </source>
</evidence>
<feature type="transmembrane region" description="Helical" evidence="1">
    <location>
        <begin position="36"/>
        <end position="56"/>
    </location>
</feature>